<dbReference type="Proteomes" id="UP000241462">
    <property type="component" value="Unassembled WGS sequence"/>
</dbReference>
<proteinExistence type="predicted"/>
<evidence type="ECO:0000313" key="2">
    <source>
        <dbReference type="Proteomes" id="UP000241462"/>
    </source>
</evidence>
<accession>A0A2T3ACK5</accession>
<organism evidence="1 2">
    <name type="scientific">Coniella lustricola</name>
    <dbReference type="NCBI Taxonomy" id="2025994"/>
    <lineage>
        <taxon>Eukaryota</taxon>
        <taxon>Fungi</taxon>
        <taxon>Dikarya</taxon>
        <taxon>Ascomycota</taxon>
        <taxon>Pezizomycotina</taxon>
        <taxon>Sordariomycetes</taxon>
        <taxon>Sordariomycetidae</taxon>
        <taxon>Diaporthales</taxon>
        <taxon>Schizoparmaceae</taxon>
        <taxon>Coniella</taxon>
    </lineage>
</organism>
<keyword evidence="2" id="KW-1185">Reference proteome</keyword>
<dbReference type="EMBL" id="KZ678413">
    <property type="protein sequence ID" value="PSR91946.1"/>
    <property type="molecule type" value="Genomic_DNA"/>
</dbReference>
<gene>
    <name evidence="1" type="ORF">BD289DRAFT_201922</name>
</gene>
<reference evidence="1 2" key="1">
    <citation type="journal article" date="2018" name="Mycol. Prog.">
        <title>Coniella lustricola, a new species from submerged detritus.</title>
        <authorList>
            <person name="Raudabaugh D.B."/>
            <person name="Iturriaga T."/>
            <person name="Carver A."/>
            <person name="Mondo S."/>
            <person name="Pangilinan J."/>
            <person name="Lipzen A."/>
            <person name="He G."/>
            <person name="Amirebrahimi M."/>
            <person name="Grigoriev I.V."/>
            <person name="Miller A.N."/>
        </authorList>
    </citation>
    <scope>NUCLEOTIDE SEQUENCE [LARGE SCALE GENOMIC DNA]</scope>
    <source>
        <strain evidence="1 2">B22-T-1</strain>
    </source>
</reference>
<evidence type="ECO:0000313" key="1">
    <source>
        <dbReference type="EMBL" id="PSR91946.1"/>
    </source>
</evidence>
<dbReference type="InParanoid" id="A0A2T3ACK5"/>
<dbReference type="AlphaFoldDB" id="A0A2T3ACK5"/>
<name>A0A2T3ACK5_9PEZI</name>
<protein>
    <submittedName>
        <fullName evidence="1">Uncharacterized protein</fullName>
    </submittedName>
</protein>
<sequence length="130" mass="14379">MWRTYMYLGPARSAIFQSHLLLAILAPIYGVLASLVLSTISLPNRSHTKTFGTLQHTHVRSMRTPANVVSPIGLHFGRRCEPVSPGPAWGIVALLERNGYHQGPSNRCGDDARNADQRYLRSIALIQSSQ</sequence>